<dbReference type="RefSeq" id="WP_340522852.1">
    <property type="nucleotide sequence ID" value="NZ_FMSH01000129.1"/>
</dbReference>
<dbReference type="EMBL" id="FMSH01000129">
    <property type="protein sequence ID" value="SCU74924.1"/>
    <property type="molecule type" value="Genomic_DNA"/>
</dbReference>
<dbReference type="InterPro" id="IPR005025">
    <property type="entry name" value="FMN_Rdtase-like_dom"/>
</dbReference>
<dbReference type="InterPro" id="IPR029039">
    <property type="entry name" value="Flavoprotein-like_sf"/>
</dbReference>
<feature type="domain" description="NADPH-dependent FMN reductase-like" evidence="1">
    <location>
        <begin position="3"/>
        <end position="149"/>
    </location>
</feature>
<accession>A0A1K0JI28</accession>
<dbReference type="PANTHER" id="PTHR30543:SF21">
    <property type="entry name" value="NAD(P)H-DEPENDENT FMN REDUCTASE LOT6"/>
    <property type="match status" value="1"/>
</dbReference>
<dbReference type="SUPFAM" id="SSF52218">
    <property type="entry name" value="Flavoproteins"/>
    <property type="match status" value="1"/>
</dbReference>
<dbReference type="GO" id="GO:0005829">
    <property type="term" value="C:cytosol"/>
    <property type="evidence" value="ECO:0007669"/>
    <property type="project" value="TreeGrafter"/>
</dbReference>
<dbReference type="PANTHER" id="PTHR30543">
    <property type="entry name" value="CHROMATE REDUCTASE"/>
    <property type="match status" value="1"/>
</dbReference>
<dbReference type="GO" id="GO:0016491">
    <property type="term" value="F:oxidoreductase activity"/>
    <property type="evidence" value="ECO:0007669"/>
    <property type="project" value="InterPro"/>
</dbReference>
<evidence type="ECO:0000313" key="2">
    <source>
        <dbReference type="EMBL" id="SCU74924.1"/>
    </source>
</evidence>
<protein>
    <submittedName>
        <fullName evidence="2">NADPH-dependent FMN reductase</fullName>
    </submittedName>
</protein>
<sequence length="187" mass="19629">MIQILGISGSLRAQSYNTALLRAAQAEAGVHVQLDIATLHGVPLYDADLEAREGLPAAVVALREQVLASHGLILATPEYNNGIPGVFKNAIDWLSRPAGDIPLVFGNRPVAVLGASAGGFGTVLAQNDWLPVLKTLGTRHYSGNRLLVARAGQVIDAQGELTDAGMRARLREFVAGFAAFVEGPRAG</sequence>
<name>A0A1K0JI28_CUPNE</name>
<dbReference type="Pfam" id="PF03358">
    <property type="entry name" value="FMN_red"/>
    <property type="match status" value="1"/>
</dbReference>
<evidence type="ECO:0000259" key="1">
    <source>
        <dbReference type="Pfam" id="PF03358"/>
    </source>
</evidence>
<dbReference type="GO" id="GO:0010181">
    <property type="term" value="F:FMN binding"/>
    <property type="evidence" value="ECO:0007669"/>
    <property type="project" value="TreeGrafter"/>
</dbReference>
<dbReference type="AlphaFoldDB" id="A0A1K0JI28"/>
<proteinExistence type="predicted"/>
<dbReference type="InterPro" id="IPR050712">
    <property type="entry name" value="NAD(P)H-dep_reductase"/>
</dbReference>
<organism evidence="2">
    <name type="scientific">Cupriavidus necator</name>
    <name type="common">Alcaligenes eutrophus</name>
    <name type="synonym">Ralstonia eutropha</name>
    <dbReference type="NCBI Taxonomy" id="106590"/>
    <lineage>
        <taxon>Bacteria</taxon>
        <taxon>Pseudomonadati</taxon>
        <taxon>Pseudomonadota</taxon>
        <taxon>Betaproteobacteria</taxon>
        <taxon>Burkholderiales</taxon>
        <taxon>Burkholderiaceae</taxon>
        <taxon>Cupriavidus</taxon>
    </lineage>
</organism>
<gene>
    <name evidence="2" type="ORF">CNECB9_2140002</name>
</gene>
<dbReference type="Gene3D" id="3.40.50.360">
    <property type="match status" value="1"/>
</dbReference>
<reference evidence="2" key="1">
    <citation type="submission" date="2016-09" db="EMBL/GenBank/DDBJ databases">
        <authorList>
            <person name="Capua I."/>
            <person name="De Benedictis P."/>
            <person name="Joannis T."/>
            <person name="Lombin L.H."/>
            <person name="Cattoli G."/>
        </authorList>
    </citation>
    <scope>NUCLEOTIDE SEQUENCE</scope>
    <source>
        <strain evidence="2">B9</strain>
    </source>
</reference>